<dbReference type="InterPro" id="IPR023296">
    <property type="entry name" value="Glyco_hydro_beta-prop_sf"/>
</dbReference>
<organism evidence="8 9">
    <name type="scientific">Amphibacillus indicireducens</name>
    <dbReference type="NCBI Taxonomy" id="1076330"/>
    <lineage>
        <taxon>Bacteria</taxon>
        <taxon>Bacillati</taxon>
        <taxon>Bacillota</taxon>
        <taxon>Bacilli</taxon>
        <taxon>Bacillales</taxon>
        <taxon>Bacillaceae</taxon>
        <taxon>Amphibacillus</taxon>
    </lineage>
</organism>
<dbReference type="Gene3D" id="2.40.128.10">
    <property type="match status" value="1"/>
</dbReference>
<evidence type="ECO:0008006" key="10">
    <source>
        <dbReference type="Google" id="ProtNLM"/>
    </source>
</evidence>
<dbReference type="CDD" id="cd18832">
    <property type="entry name" value="GH43_GsAbnA-like"/>
    <property type="match status" value="1"/>
</dbReference>
<dbReference type="Gene3D" id="2.60.120.200">
    <property type="match status" value="1"/>
</dbReference>
<feature type="domain" description="Atrophied bacterial Ig" evidence="7">
    <location>
        <begin position="569"/>
        <end position="644"/>
    </location>
</feature>
<dbReference type="InterPro" id="IPR006710">
    <property type="entry name" value="Glyco_hydro_43"/>
</dbReference>
<protein>
    <recommendedName>
        <fullName evidence="10">Arabinan endo-1,5-alpha-L-arabinosidase</fullName>
    </recommendedName>
</protein>
<dbReference type="InterPro" id="IPR013320">
    <property type="entry name" value="ConA-like_dom_sf"/>
</dbReference>
<keyword evidence="5" id="KW-0812">Transmembrane</keyword>
<evidence type="ECO:0000259" key="6">
    <source>
        <dbReference type="Pfam" id="PF16369"/>
    </source>
</evidence>
<dbReference type="Pfam" id="PF20578">
    <property type="entry name" value="aBig_2"/>
    <property type="match status" value="1"/>
</dbReference>
<proteinExistence type="inferred from homology"/>
<accession>A0ABP7V105</accession>
<sequence>MSKKHLSIIGIIIIAVIAFILLINRDLTNNLSEPESKAPQINDVTRESNLTKPNFKNVSVHDPSIIKVDDLYYVFGTHIEAAKSDDLIDWTLFTNGYKTPDNILYENLSENLAQSFEWAGENDADSYGGFSVWVPEVFWNEYYVNEDGSTGAYMIYYSASSTYIRSAIGFAVSQNIEGPYQHVDTLVYSGFTNYEAYDKNSEVNKYWENTHIPNLIEQGILTSENNNWFDHNGEYNNRDFPNAIDANLFFDADDRLWMSYGSWSGGIFLLELDAETGTAIYPGEDSETSDGRMIDRYFGTKISGGYTKSGEGPYIQYNPNTNYFYLYVTYGWLGADGGYHVRQFRSENPDGPYLDADNQPAVLPGDVNHAQYGNKLFGNFMFKRELGEPGMGPGVGYLSPGHNSVFLDEETGEEFLVFHTRFPNRGEAHELRIHQMFLNKHDWPVVAPKRYAGEQLDQELSIGDLIGDYKYINHGKDNSAELKETQIIRLHEDGTITGAIDGTWSHDGYYATITINNIDYDGVFVEVWDEVQDEAVMSFTALSNKGVTVWGVQSAGSTLTAEQIVSNVERDLSVGNPNNITDDLNLIESGFLGTTITWESSNTSVLSNDGKVTRPTGNDETVTLVATIENGDVIERKEFNLTVSGTREVSLSAHYAFDRDLSDSVGQFADGEATGERIDQLDGEITFTDGIVGQAAVFDGSSGIRLPERLIEGDAYSVSFWLYPEALTQHTTTFFAAANQNEWISVVPFGHNGETIVWAGSNEWYDASTDILISEDEWTHIVLTAESGNLMIYLNGERYFEGNDFPRLFNNKAYFGLGVNHWDPPFQGLIDELMIYDGVISSTEVMELYLQ</sequence>
<comment type="caution">
    <text evidence="8">The sequence shown here is derived from an EMBL/GenBank/DDBJ whole genome shotgun (WGS) entry which is preliminary data.</text>
</comment>
<dbReference type="RefSeq" id="WP_344909301.1">
    <property type="nucleotide sequence ID" value="NZ_BAABDL010000003.1"/>
</dbReference>
<comment type="pathway">
    <text evidence="1">Glycan metabolism; L-arabinan degradation.</text>
</comment>
<evidence type="ECO:0000256" key="3">
    <source>
        <dbReference type="ARBA" id="ARBA00022801"/>
    </source>
</evidence>
<dbReference type="Pfam" id="PF13385">
    <property type="entry name" value="Laminin_G_3"/>
    <property type="match status" value="1"/>
</dbReference>
<evidence type="ECO:0000313" key="9">
    <source>
        <dbReference type="Proteomes" id="UP001501734"/>
    </source>
</evidence>
<keyword evidence="9" id="KW-1185">Reference proteome</keyword>
<dbReference type="EMBL" id="BAABDL010000003">
    <property type="protein sequence ID" value="GAA4057201.1"/>
    <property type="molecule type" value="Genomic_DNA"/>
</dbReference>
<dbReference type="InterPro" id="IPR050727">
    <property type="entry name" value="GH43_arabinanases"/>
</dbReference>
<dbReference type="Pfam" id="PF16369">
    <property type="entry name" value="GH43_C"/>
    <property type="match status" value="1"/>
</dbReference>
<dbReference type="SUPFAM" id="SSF49899">
    <property type="entry name" value="Concanavalin A-like lectins/glucanases"/>
    <property type="match status" value="1"/>
</dbReference>
<dbReference type="SUPFAM" id="SSF75005">
    <property type="entry name" value="Arabinanase/levansucrase/invertase"/>
    <property type="match status" value="1"/>
</dbReference>
<comment type="similarity">
    <text evidence="2">Belongs to the glycosyl hydrolase 43 family.</text>
</comment>
<evidence type="ECO:0000259" key="7">
    <source>
        <dbReference type="Pfam" id="PF20578"/>
    </source>
</evidence>
<gene>
    <name evidence="8" type="ORF">GCM10022410_00770</name>
</gene>
<keyword evidence="5" id="KW-1133">Transmembrane helix</keyword>
<evidence type="ECO:0000256" key="2">
    <source>
        <dbReference type="ARBA" id="ARBA00009865"/>
    </source>
</evidence>
<dbReference type="InterPro" id="IPR046780">
    <property type="entry name" value="aBig_2"/>
</dbReference>
<evidence type="ECO:0000256" key="5">
    <source>
        <dbReference type="SAM" id="Phobius"/>
    </source>
</evidence>
<name>A0ABP7V105_9BACI</name>
<reference evidence="9" key="1">
    <citation type="journal article" date="2019" name="Int. J. Syst. Evol. Microbiol.">
        <title>The Global Catalogue of Microorganisms (GCM) 10K type strain sequencing project: providing services to taxonomists for standard genome sequencing and annotation.</title>
        <authorList>
            <consortium name="The Broad Institute Genomics Platform"/>
            <consortium name="The Broad Institute Genome Sequencing Center for Infectious Disease"/>
            <person name="Wu L."/>
            <person name="Ma J."/>
        </authorList>
    </citation>
    <scope>NUCLEOTIDE SEQUENCE [LARGE SCALE GENOMIC DNA]</scope>
    <source>
        <strain evidence="9">JCM 17250</strain>
    </source>
</reference>
<feature type="domain" description="Extracellular endo-alpha-(1-&gt;5)-L-arabinanase C-terminal" evidence="6">
    <location>
        <begin position="448"/>
        <end position="551"/>
    </location>
</feature>
<dbReference type="PANTHER" id="PTHR43301">
    <property type="entry name" value="ARABINAN ENDO-1,5-ALPHA-L-ARABINOSIDASE"/>
    <property type="match status" value="1"/>
</dbReference>
<dbReference type="PANTHER" id="PTHR43301:SF3">
    <property type="entry name" value="ARABINAN ENDO-1,5-ALPHA-L-ARABINOSIDASE A-RELATED"/>
    <property type="match status" value="1"/>
</dbReference>
<evidence type="ECO:0000256" key="1">
    <source>
        <dbReference type="ARBA" id="ARBA00004834"/>
    </source>
</evidence>
<keyword evidence="5" id="KW-0472">Membrane</keyword>
<feature type="transmembrane region" description="Helical" evidence="5">
    <location>
        <begin position="7"/>
        <end position="24"/>
    </location>
</feature>
<keyword evidence="3" id="KW-0378">Hydrolase</keyword>
<evidence type="ECO:0000256" key="4">
    <source>
        <dbReference type="ARBA" id="ARBA00023295"/>
    </source>
</evidence>
<dbReference type="Proteomes" id="UP001501734">
    <property type="component" value="Unassembled WGS sequence"/>
</dbReference>
<dbReference type="Pfam" id="PF04616">
    <property type="entry name" value="Glyco_hydro_43"/>
    <property type="match status" value="1"/>
</dbReference>
<evidence type="ECO:0000313" key="8">
    <source>
        <dbReference type="EMBL" id="GAA4057201.1"/>
    </source>
</evidence>
<dbReference type="Gene3D" id="2.115.10.20">
    <property type="entry name" value="Glycosyl hydrolase domain, family 43"/>
    <property type="match status" value="1"/>
</dbReference>
<dbReference type="InterPro" id="IPR032291">
    <property type="entry name" value="Abn2_C"/>
</dbReference>
<keyword evidence="4" id="KW-0326">Glycosidase</keyword>